<dbReference type="InterPro" id="IPR036322">
    <property type="entry name" value="WD40_repeat_dom_sf"/>
</dbReference>
<feature type="repeat" description="WD" evidence="3">
    <location>
        <begin position="56"/>
        <end position="97"/>
    </location>
</feature>
<dbReference type="InterPro" id="IPR020472">
    <property type="entry name" value="WD40_PAC1"/>
</dbReference>
<proteinExistence type="predicted"/>
<evidence type="ECO:0000256" key="3">
    <source>
        <dbReference type="PROSITE-ProRule" id="PRU00221"/>
    </source>
</evidence>
<evidence type="ECO:0000313" key="5">
    <source>
        <dbReference type="EMBL" id="OAE35358.1"/>
    </source>
</evidence>
<name>A0A176WQF5_MARPO</name>
<dbReference type="Proteomes" id="UP000077202">
    <property type="component" value="Unassembled WGS sequence"/>
</dbReference>
<gene>
    <name evidence="5" type="ORF">AXG93_3546s1160</name>
    <name evidence="4" type="ORF">Mp_1g17120</name>
</gene>
<dbReference type="InterPro" id="IPR019775">
    <property type="entry name" value="WD40_repeat_CS"/>
</dbReference>
<evidence type="ECO:0000256" key="2">
    <source>
        <dbReference type="ARBA" id="ARBA00022737"/>
    </source>
</evidence>
<dbReference type="GO" id="GO:0016593">
    <property type="term" value="C:Cdc73/Paf1 complex"/>
    <property type="evidence" value="ECO:0007669"/>
    <property type="project" value="TreeGrafter"/>
</dbReference>
<keyword evidence="2" id="KW-0677">Repeat</keyword>
<reference evidence="5 6" key="1">
    <citation type="submission" date="2016-03" db="EMBL/GenBank/DDBJ databases">
        <title>Mechanisms controlling the formation of the plant cell surface in tip-growing cells are functionally conserved among land plants.</title>
        <authorList>
            <person name="Honkanen S."/>
            <person name="Jones V.A."/>
            <person name="Morieri G."/>
            <person name="Champion C."/>
            <person name="Hetherington A.J."/>
            <person name="Kelly S."/>
            <person name="Saint-Marcoux D."/>
            <person name="Proust H."/>
            <person name="Prescott H."/>
            <person name="Dolan L."/>
        </authorList>
    </citation>
    <scope>NUCLEOTIDE SEQUENCE [LARGE SCALE GENOMIC DNA]</scope>
    <source>
        <strain evidence="6">cv. Tak-1 and cv. Tak-2</strain>
        <tissue evidence="5">Whole gametophyte</tissue>
    </source>
</reference>
<dbReference type="Proteomes" id="UP001162541">
    <property type="component" value="Chromosome 1"/>
</dbReference>
<dbReference type="PROSITE" id="PS50294">
    <property type="entry name" value="WD_REPEATS_REGION"/>
    <property type="match status" value="2"/>
</dbReference>
<evidence type="ECO:0000313" key="4">
    <source>
        <dbReference type="EMBL" id="BBM98908.1"/>
    </source>
</evidence>
<dbReference type="InterPro" id="IPR015943">
    <property type="entry name" value="WD40/YVTN_repeat-like_dom_sf"/>
</dbReference>
<organism evidence="5 6">
    <name type="scientific">Marchantia polymorpha subsp. ruderalis</name>
    <dbReference type="NCBI Taxonomy" id="1480154"/>
    <lineage>
        <taxon>Eukaryota</taxon>
        <taxon>Viridiplantae</taxon>
        <taxon>Streptophyta</taxon>
        <taxon>Embryophyta</taxon>
        <taxon>Marchantiophyta</taxon>
        <taxon>Marchantiopsida</taxon>
        <taxon>Marchantiidae</taxon>
        <taxon>Marchantiales</taxon>
        <taxon>Marchantiaceae</taxon>
        <taxon>Marchantia</taxon>
    </lineage>
</organism>
<evidence type="ECO:0000313" key="7">
    <source>
        <dbReference type="Proteomes" id="UP001162541"/>
    </source>
</evidence>
<reference evidence="7" key="3">
    <citation type="journal article" date="2020" name="Curr. Biol.">
        <title>Chromatin organization in early land plants reveals an ancestral association between H3K27me3, transposons, and constitutive heterochromatin.</title>
        <authorList>
            <person name="Montgomery S.A."/>
            <person name="Tanizawa Y."/>
            <person name="Galik B."/>
            <person name="Wang N."/>
            <person name="Ito T."/>
            <person name="Mochizuki T."/>
            <person name="Akimcheva S."/>
            <person name="Bowman J.L."/>
            <person name="Cognat V."/>
            <person name="Marechal-Drouard L."/>
            <person name="Ekker H."/>
            <person name="Hong S.F."/>
            <person name="Kohchi T."/>
            <person name="Lin S.S."/>
            <person name="Liu L.D."/>
            <person name="Nakamura Y."/>
            <person name="Valeeva L.R."/>
            <person name="Shakirov E.V."/>
            <person name="Shippen D.E."/>
            <person name="Wei W.L."/>
            <person name="Yagura M."/>
            <person name="Yamaoka S."/>
            <person name="Yamato K.T."/>
            <person name="Liu C."/>
            <person name="Berger F."/>
        </authorList>
    </citation>
    <scope>NUCLEOTIDE SEQUENCE [LARGE SCALE GENOMIC DNA]</scope>
    <source>
        <strain evidence="7">Tak-1</strain>
    </source>
</reference>
<dbReference type="InterPro" id="IPR051510">
    <property type="entry name" value="SKI8"/>
</dbReference>
<keyword evidence="6" id="KW-1185">Reference proteome</keyword>
<dbReference type="SUPFAM" id="SSF50978">
    <property type="entry name" value="WD40 repeat-like"/>
    <property type="match status" value="1"/>
</dbReference>
<dbReference type="Gene3D" id="2.130.10.10">
    <property type="entry name" value="YVTN repeat-like/Quinoprotein amine dehydrogenase"/>
    <property type="match status" value="1"/>
</dbReference>
<dbReference type="PANTHER" id="PTHR44090">
    <property type="entry name" value="WD REPEAT-CONTAINING PROTEIN 61"/>
    <property type="match status" value="1"/>
</dbReference>
<dbReference type="CDD" id="cd00200">
    <property type="entry name" value="WD40"/>
    <property type="match status" value="1"/>
</dbReference>
<evidence type="ECO:0000313" key="6">
    <source>
        <dbReference type="Proteomes" id="UP000077202"/>
    </source>
</evidence>
<dbReference type="EMBL" id="LVLJ01000183">
    <property type="protein sequence ID" value="OAE35358.1"/>
    <property type="molecule type" value="Genomic_DNA"/>
</dbReference>
<feature type="repeat" description="WD" evidence="3">
    <location>
        <begin position="242"/>
        <end position="283"/>
    </location>
</feature>
<feature type="repeat" description="WD" evidence="3">
    <location>
        <begin position="10"/>
        <end position="55"/>
    </location>
</feature>
<dbReference type="PROSITE" id="PS00678">
    <property type="entry name" value="WD_REPEATS_1"/>
    <property type="match status" value="1"/>
</dbReference>
<dbReference type="Pfam" id="PF00400">
    <property type="entry name" value="WD40"/>
    <property type="match status" value="7"/>
</dbReference>
<reference evidence="4" key="2">
    <citation type="journal article" date="2019" name="Curr. Biol.">
        <title>Chromatin organization in early land plants reveals an ancestral association between H3K27me3, transposons, and constitutive heterochromatin.</title>
        <authorList>
            <person name="Montgomery S.A."/>
            <person name="Tanizawa Y."/>
            <person name="Galik B."/>
            <person name="Wang N."/>
            <person name="Ito T."/>
            <person name="Mochizuki T."/>
            <person name="Akimcheva S."/>
            <person name="Bowman J."/>
            <person name="Cognat V."/>
            <person name="Drouard L."/>
            <person name="Ekker H."/>
            <person name="Houng S."/>
            <person name="Kohchi T."/>
            <person name="Lin S."/>
            <person name="Liu L.D."/>
            <person name="Nakamura Y."/>
            <person name="Valeeva L.R."/>
            <person name="Shakirov E.V."/>
            <person name="Shippen D.E."/>
            <person name="Wei W."/>
            <person name="Yagura M."/>
            <person name="Yamaoka S."/>
            <person name="Yamato K.T."/>
            <person name="Liu C."/>
            <person name="Berger F."/>
        </authorList>
    </citation>
    <scope>NUCLEOTIDE SEQUENCE [LARGE SCALE GENOMIC DNA]</scope>
    <source>
        <strain evidence="4">Tak-1</strain>
    </source>
</reference>
<evidence type="ECO:0000256" key="1">
    <source>
        <dbReference type="ARBA" id="ARBA00022574"/>
    </source>
</evidence>
<dbReference type="PRINTS" id="PR00320">
    <property type="entry name" value="GPROTEINBRPT"/>
</dbReference>
<dbReference type="PANTHER" id="PTHR44090:SF1">
    <property type="entry name" value="SUPERKILLER COMPLEX PROTEIN 8"/>
    <property type="match status" value="1"/>
</dbReference>
<feature type="repeat" description="WD" evidence="3">
    <location>
        <begin position="199"/>
        <end position="241"/>
    </location>
</feature>
<dbReference type="SMART" id="SM00320">
    <property type="entry name" value="WD40"/>
    <property type="match status" value="7"/>
</dbReference>
<dbReference type="AlphaFoldDB" id="A0A176WQF5"/>
<accession>A0A176WQF5</accession>
<protein>
    <submittedName>
        <fullName evidence="5">Uncharacterized protein</fullName>
    </submittedName>
</protein>
<dbReference type="EMBL" id="AP019866">
    <property type="protein sequence ID" value="BBM98908.1"/>
    <property type="molecule type" value="Genomic_DNA"/>
</dbReference>
<dbReference type="InterPro" id="IPR001680">
    <property type="entry name" value="WD40_rpt"/>
</dbReference>
<sequence>MKIRSLKNLANAHHDSIWAATWAPATADRGALLITGSVDESVKIWKGDELELERTNTGHALGVVSVAAHPSGSMAASTSLDSFVRVFDVDTNATITTLETSPSEAWLMQFDPKGDFLAVAGGGSGSVKLWNTNNWRIETPLTIPNAEANDVRPTERHSGSGKFVLAVAWSNDGKRLACSTMNGVVAIFDAVRGKFLHTLEGHSMPVRSMAFSPIDTRVLFTVSDDKHIHMYDVESRSLISAFSGHASWVLSVDVSPDGSCLATGSSDRTVRLWDLNMRAAVQTMSDHNDQVWSVAFRPPGGDGVRVGRLASVSDDRSVSLYEYT</sequence>
<dbReference type="PROSITE" id="PS50082">
    <property type="entry name" value="WD_REPEATS_2"/>
    <property type="match status" value="4"/>
</dbReference>
<keyword evidence="1 3" id="KW-0853">WD repeat</keyword>